<proteinExistence type="inferred from homology"/>
<name>A0A5C6CHL3_9BACT</name>
<dbReference type="CDD" id="cd16143">
    <property type="entry name" value="ARS_like"/>
    <property type="match status" value="1"/>
</dbReference>
<dbReference type="PROSITE" id="PS00149">
    <property type="entry name" value="SULFATASE_2"/>
    <property type="match status" value="1"/>
</dbReference>
<dbReference type="OrthoDB" id="9783154at2"/>
<sequence length="517" mass="55859" precursor="true">MTMRFVYLPLVLVLHLASMTLEGIAETNSSPNIVLIYGDDIGYGDLGCYGAENIPTPNIDQLAKEGLRFTSGYCTSATCTPSRYSLLTGEYAWRKPGTGIAPPNGSALIEPGRVTLPSLLKQAGYRTGIVGKWHLGLGNPPKPNWSGTIKPGPLEIGFDYCFLMPTTNDRVPCVYVEDHHIVGLDPGDPVDVFDENPDGQSTGITDRDKLKMNWSHDHNNSIVNGISRIGFMVGGHDARWIDEEMADVFTTKATEYIQRNSDHPFFLFFSSQDIHVPRAPNARFVGSTPYGARGDAVVEFDACVGAIMQALQVAGVAENTLVIITSDNGPVLDDGYQDDAVTKLGEHKPAGPYRGGKYSNFEGGTRVPLIVYWPEKVDAGVSDAIISQVDFPATFAAVGGATIDLPEGSIPDSLDLSAALLGKSSTGRETLVEHAGSLSLRKGAWKYIKPSQGPALNRKTNTELGNSRMPQLYKLDEDPGETKNLASEFPAKVKELQKSLAEIRHSQPVHSTTPAPN</sequence>
<evidence type="ECO:0000313" key="6">
    <source>
        <dbReference type="Proteomes" id="UP000318437"/>
    </source>
</evidence>
<dbReference type="SUPFAM" id="SSF53649">
    <property type="entry name" value="Alkaline phosphatase-like"/>
    <property type="match status" value="1"/>
</dbReference>
<evidence type="ECO:0000259" key="4">
    <source>
        <dbReference type="Pfam" id="PF00884"/>
    </source>
</evidence>
<evidence type="ECO:0000256" key="1">
    <source>
        <dbReference type="ARBA" id="ARBA00008779"/>
    </source>
</evidence>
<dbReference type="AlphaFoldDB" id="A0A5C6CHL3"/>
<comment type="similarity">
    <text evidence="1">Belongs to the sulfatase family.</text>
</comment>
<evidence type="ECO:0000256" key="3">
    <source>
        <dbReference type="SAM" id="SignalP"/>
    </source>
</evidence>
<accession>A0A5C6CHL3</accession>
<gene>
    <name evidence="5" type="primary">atsA_27</name>
    <name evidence="5" type="ORF">Pla144_41670</name>
</gene>
<dbReference type="PANTHER" id="PTHR43751:SF6">
    <property type="entry name" value="N-ACETYLGALACTOSAMINE-6-O-SULFATASE"/>
    <property type="match status" value="1"/>
</dbReference>
<dbReference type="EMBL" id="SJPS01000007">
    <property type="protein sequence ID" value="TWU22706.1"/>
    <property type="molecule type" value="Genomic_DNA"/>
</dbReference>
<dbReference type="InterPro" id="IPR000917">
    <property type="entry name" value="Sulfatase_N"/>
</dbReference>
<dbReference type="PROSITE" id="PS00523">
    <property type="entry name" value="SULFATASE_1"/>
    <property type="match status" value="1"/>
</dbReference>
<dbReference type="Gene3D" id="3.30.1120.10">
    <property type="match status" value="1"/>
</dbReference>
<evidence type="ECO:0000256" key="2">
    <source>
        <dbReference type="ARBA" id="ARBA00022801"/>
    </source>
</evidence>
<comment type="caution">
    <text evidence="5">The sequence shown here is derived from an EMBL/GenBank/DDBJ whole genome shotgun (WGS) entry which is preliminary data.</text>
</comment>
<dbReference type="InterPro" id="IPR024607">
    <property type="entry name" value="Sulfatase_CS"/>
</dbReference>
<dbReference type="InterPro" id="IPR052701">
    <property type="entry name" value="GAG_Ulvan_Degrading_Sulfatases"/>
</dbReference>
<keyword evidence="6" id="KW-1185">Reference proteome</keyword>
<protein>
    <submittedName>
        <fullName evidence="5">Arylsulfatase</fullName>
        <ecNumber evidence="5">3.1.6.1</ecNumber>
    </submittedName>
</protein>
<feature type="domain" description="Sulfatase N-terminal" evidence="4">
    <location>
        <begin position="31"/>
        <end position="400"/>
    </location>
</feature>
<dbReference type="PANTHER" id="PTHR43751">
    <property type="entry name" value="SULFATASE"/>
    <property type="match status" value="1"/>
</dbReference>
<feature type="signal peptide" evidence="3">
    <location>
        <begin position="1"/>
        <end position="25"/>
    </location>
</feature>
<dbReference type="Proteomes" id="UP000318437">
    <property type="component" value="Unassembled WGS sequence"/>
</dbReference>
<feature type="chain" id="PRO_5023092877" evidence="3">
    <location>
        <begin position="26"/>
        <end position="517"/>
    </location>
</feature>
<organism evidence="5 6">
    <name type="scientific">Bythopirellula polymerisocia</name>
    <dbReference type="NCBI Taxonomy" id="2528003"/>
    <lineage>
        <taxon>Bacteria</taxon>
        <taxon>Pseudomonadati</taxon>
        <taxon>Planctomycetota</taxon>
        <taxon>Planctomycetia</taxon>
        <taxon>Pirellulales</taxon>
        <taxon>Lacipirellulaceae</taxon>
        <taxon>Bythopirellula</taxon>
    </lineage>
</organism>
<reference evidence="5 6" key="1">
    <citation type="submission" date="2019-02" db="EMBL/GenBank/DDBJ databases">
        <title>Deep-cultivation of Planctomycetes and their phenomic and genomic characterization uncovers novel biology.</title>
        <authorList>
            <person name="Wiegand S."/>
            <person name="Jogler M."/>
            <person name="Boedeker C."/>
            <person name="Pinto D."/>
            <person name="Vollmers J."/>
            <person name="Rivas-Marin E."/>
            <person name="Kohn T."/>
            <person name="Peeters S.H."/>
            <person name="Heuer A."/>
            <person name="Rast P."/>
            <person name="Oberbeckmann S."/>
            <person name="Bunk B."/>
            <person name="Jeske O."/>
            <person name="Meyerdierks A."/>
            <person name="Storesund J.E."/>
            <person name="Kallscheuer N."/>
            <person name="Luecker S."/>
            <person name="Lage O.M."/>
            <person name="Pohl T."/>
            <person name="Merkel B.J."/>
            <person name="Hornburger P."/>
            <person name="Mueller R.-W."/>
            <person name="Bruemmer F."/>
            <person name="Labrenz M."/>
            <person name="Spormann A.M."/>
            <person name="Op Den Camp H."/>
            <person name="Overmann J."/>
            <person name="Amann R."/>
            <person name="Jetten M.S.M."/>
            <person name="Mascher T."/>
            <person name="Medema M.H."/>
            <person name="Devos D.P."/>
            <person name="Kaster A.-K."/>
            <person name="Ovreas L."/>
            <person name="Rohde M."/>
            <person name="Galperin M.Y."/>
            <person name="Jogler C."/>
        </authorList>
    </citation>
    <scope>NUCLEOTIDE SEQUENCE [LARGE SCALE GENOMIC DNA]</scope>
    <source>
        <strain evidence="5 6">Pla144</strain>
    </source>
</reference>
<dbReference type="RefSeq" id="WP_146452458.1">
    <property type="nucleotide sequence ID" value="NZ_SJPS01000007.1"/>
</dbReference>
<dbReference type="Gene3D" id="3.40.720.10">
    <property type="entry name" value="Alkaline Phosphatase, subunit A"/>
    <property type="match status" value="1"/>
</dbReference>
<keyword evidence="3" id="KW-0732">Signal</keyword>
<dbReference type="GO" id="GO:0004065">
    <property type="term" value="F:arylsulfatase activity"/>
    <property type="evidence" value="ECO:0007669"/>
    <property type="project" value="UniProtKB-EC"/>
</dbReference>
<dbReference type="Pfam" id="PF00884">
    <property type="entry name" value="Sulfatase"/>
    <property type="match status" value="1"/>
</dbReference>
<dbReference type="EC" id="3.1.6.1" evidence="5"/>
<keyword evidence="2 5" id="KW-0378">Hydrolase</keyword>
<evidence type="ECO:0000313" key="5">
    <source>
        <dbReference type="EMBL" id="TWU22706.1"/>
    </source>
</evidence>
<dbReference type="InterPro" id="IPR017850">
    <property type="entry name" value="Alkaline_phosphatase_core_sf"/>
</dbReference>